<accession>A0ABV6C8F7</accession>
<organism evidence="2 3">
    <name type="scientific">Thorsellia kenyensis</name>
    <dbReference type="NCBI Taxonomy" id="1549888"/>
    <lineage>
        <taxon>Bacteria</taxon>
        <taxon>Pseudomonadati</taxon>
        <taxon>Pseudomonadota</taxon>
        <taxon>Gammaproteobacteria</taxon>
        <taxon>Enterobacterales</taxon>
        <taxon>Thorselliaceae</taxon>
        <taxon>Thorsellia</taxon>
    </lineage>
</organism>
<gene>
    <name evidence="2" type="primary">ugpQ</name>
    <name evidence="2" type="ORF">ACFFIT_03750</name>
</gene>
<proteinExistence type="predicted"/>
<dbReference type="GO" id="GO:0008889">
    <property type="term" value="F:glycerophosphodiester phosphodiesterase activity"/>
    <property type="evidence" value="ECO:0007669"/>
    <property type="project" value="UniProtKB-EC"/>
</dbReference>
<keyword evidence="3" id="KW-1185">Reference proteome</keyword>
<dbReference type="Gene3D" id="3.20.20.190">
    <property type="entry name" value="Phosphatidylinositol (PI) phosphodiesterase"/>
    <property type="match status" value="1"/>
</dbReference>
<dbReference type="NCBIfam" id="NF006989">
    <property type="entry name" value="PRK09454.1"/>
    <property type="match status" value="1"/>
</dbReference>
<comment type="caution">
    <text evidence="2">The sequence shown here is derived from an EMBL/GenBank/DDBJ whole genome shotgun (WGS) entry which is preliminary data.</text>
</comment>
<dbReference type="PANTHER" id="PTHR46211">
    <property type="entry name" value="GLYCEROPHOSPHORYL DIESTER PHOSPHODIESTERASE"/>
    <property type="match status" value="1"/>
</dbReference>
<dbReference type="EMBL" id="JBHLXE010000038">
    <property type="protein sequence ID" value="MFC0179220.1"/>
    <property type="molecule type" value="Genomic_DNA"/>
</dbReference>
<dbReference type="Proteomes" id="UP001589758">
    <property type="component" value="Unassembled WGS sequence"/>
</dbReference>
<dbReference type="RefSeq" id="WP_385876317.1">
    <property type="nucleotide sequence ID" value="NZ_JBHLXE010000038.1"/>
</dbReference>
<evidence type="ECO:0000259" key="1">
    <source>
        <dbReference type="PROSITE" id="PS51704"/>
    </source>
</evidence>
<dbReference type="InterPro" id="IPR030395">
    <property type="entry name" value="GP_PDE_dom"/>
</dbReference>
<reference evidence="2 3" key="1">
    <citation type="submission" date="2024-09" db="EMBL/GenBank/DDBJ databases">
        <authorList>
            <person name="Sun Q."/>
            <person name="Mori K."/>
        </authorList>
    </citation>
    <scope>NUCLEOTIDE SEQUENCE [LARGE SCALE GENOMIC DNA]</scope>
    <source>
        <strain evidence="2 3">CCM 8545</strain>
    </source>
</reference>
<dbReference type="PANTHER" id="PTHR46211:SF1">
    <property type="entry name" value="GLYCEROPHOSPHODIESTER PHOSPHODIESTERASE, CYTOPLASMIC"/>
    <property type="match status" value="1"/>
</dbReference>
<dbReference type="PROSITE" id="PS51704">
    <property type="entry name" value="GP_PDE"/>
    <property type="match status" value="1"/>
</dbReference>
<evidence type="ECO:0000313" key="2">
    <source>
        <dbReference type="EMBL" id="MFC0179220.1"/>
    </source>
</evidence>
<dbReference type="EC" id="3.1.4.46" evidence="2"/>
<sequence>MEFNGIHWPFPKVVAHRGAGKHAPENTLAAMELGAKQGHKMVEFDVTLSADDVAFLLHDDSLERTANLKALASETSWHTLSKLDAGLWHSEAFKGEPIPTLGDIAKCTKKLDLAVNIEIKPANGLDEYTGKIIADQVVNLFKDHSLPPLISSFSIDTLIAVKNAQPKLWLGYLMHEWKNDWQTLIEPLRTKEGGIIAIHLNHTLITTERLAEIKALGLFVFVYTVNDLERAKYLLELGIDAICTDETTLIKP</sequence>
<feature type="domain" description="GP-PDE" evidence="1">
    <location>
        <begin position="11"/>
        <end position="252"/>
    </location>
</feature>
<dbReference type="SUPFAM" id="SSF51695">
    <property type="entry name" value="PLC-like phosphodiesterases"/>
    <property type="match status" value="1"/>
</dbReference>
<dbReference type="Pfam" id="PF03009">
    <property type="entry name" value="GDPD"/>
    <property type="match status" value="1"/>
</dbReference>
<dbReference type="InterPro" id="IPR017946">
    <property type="entry name" value="PLC-like_Pdiesterase_TIM-brl"/>
</dbReference>
<name>A0ABV6C8F7_9GAMM</name>
<protein>
    <submittedName>
        <fullName evidence="2">Glycerophosphodiester phosphodiesterase</fullName>
        <ecNumber evidence="2">3.1.4.46</ecNumber>
    </submittedName>
</protein>
<evidence type="ECO:0000313" key="3">
    <source>
        <dbReference type="Proteomes" id="UP001589758"/>
    </source>
</evidence>
<keyword evidence="2" id="KW-0378">Hydrolase</keyword>